<dbReference type="OrthoDB" id="4721017at2"/>
<keyword evidence="2" id="KW-1185">Reference proteome</keyword>
<reference evidence="1 2" key="1">
    <citation type="submission" date="2019-10" db="EMBL/GenBank/DDBJ databases">
        <title>Nonomuraea sp. nov., isolated from Phyllanthus amarus.</title>
        <authorList>
            <person name="Klykleung N."/>
            <person name="Tanasupawat S."/>
        </authorList>
    </citation>
    <scope>NUCLEOTIDE SEQUENCE [LARGE SCALE GENOMIC DNA]</scope>
    <source>
        <strain evidence="1 2">PA1-10</strain>
    </source>
</reference>
<dbReference type="Pfam" id="PF05988">
    <property type="entry name" value="DUF899"/>
    <property type="match status" value="1"/>
</dbReference>
<evidence type="ECO:0000313" key="2">
    <source>
        <dbReference type="Proteomes" id="UP000312512"/>
    </source>
</evidence>
<accession>A0A5C4WLA3</accession>
<dbReference type="AlphaFoldDB" id="A0A5C4WLA3"/>
<gene>
    <name evidence="1" type="ORF">FH608_016520</name>
</gene>
<dbReference type="RefSeq" id="WP_139631368.1">
    <property type="nucleotide sequence ID" value="NZ_VDLX02000005.1"/>
</dbReference>
<proteinExistence type="predicted"/>
<evidence type="ECO:0000313" key="1">
    <source>
        <dbReference type="EMBL" id="KAB8194776.1"/>
    </source>
</evidence>
<dbReference type="EMBL" id="VDLX02000005">
    <property type="protein sequence ID" value="KAB8194776.1"/>
    <property type="molecule type" value="Genomic_DNA"/>
</dbReference>
<organism evidence="1 2">
    <name type="scientific">Nonomuraea phyllanthi</name>
    <dbReference type="NCBI Taxonomy" id="2219224"/>
    <lineage>
        <taxon>Bacteria</taxon>
        <taxon>Bacillati</taxon>
        <taxon>Actinomycetota</taxon>
        <taxon>Actinomycetes</taxon>
        <taxon>Streptosporangiales</taxon>
        <taxon>Streptosporangiaceae</taxon>
        <taxon>Nonomuraea</taxon>
    </lineage>
</organism>
<comment type="caution">
    <text evidence="1">The sequence shown here is derived from an EMBL/GenBank/DDBJ whole genome shotgun (WGS) entry which is preliminary data.</text>
</comment>
<sequence length="268" mass="29814">MTDQPTSAIGDAAKPPVVGRAAFQTELDRLRAREKAHTREGDAIAAARRRLPMVDVDPRTPLIGADGPVPLIDVFDGRSQLIAYFHMWHTGRPAAEQCEGCTFNSSHVTELAYLHSRDVGYAVFAEGPYEEASRYREFMGYPVPWYSVPHESVDRLIADRHFGILACYLRDGDQVYETYWTTGRGNEAMAPSYGLLDRTVYGRQERWEDSPEGWPRRWGSKGGQFQGDDGRPAAQGPRVQAGRDDDLGPMPDGWTRCSCPLHAGPATS</sequence>
<name>A0A5C4WLA3_9ACTN</name>
<protein>
    <submittedName>
        <fullName evidence="1">DUF899 domain-containing protein</fullName>
    </submittedName>
</protein>
<dbReference type="InterPro" id="IPR010296">
    <property type="entry name" value="DUF899_thioredox"/>
</dbReference>
<dbReference type="Proteomes" id="UP000312512">
    <property type="component" value="Unassembled WGS sequence"/>
</dbReference>